<dbReference type="SUPFAM" id="SSF51338">
    <property type="entry name" value="Composite domain of metallo-dependent hydrolases"/>
    <property type="match status" value="2"/>
</dbReference>
<accession>A0ABU8VM70</accession>
<evidence type="ECO:0000256" key="3">
    <source>
        <dbReference type="ARBA" id="ARBA00022801"/>
    </source>
</evidence>
<evidence type="ECO:0000259" key="6">
    <source>
        <dbReference type="Pfam" id="PF22039"/>
    </source>
</evidence>
<comment type="similarity">
    <text evidence="1">Belongs to the metallo-dependent hydrolases superfamily. ATZ/TRZ family.</text>
</comment>
<sequence length="508" mass="55426">MAASFYPTMPTPTNCWSSKAEQSTPERSPMRTLIEHLEFAFLVDSRDTVLRDASIVIENDRILDIGPAEEVRARHEGGKFDRVMDGRMLGICPGFVDSHVHLSETLSRAVFPDNLNTRAWVFHWAKPFYAQITEEDEYWGALLGITEMLRNGTTCFIDMGSQYDPGITVRAMEKTGIRGVTGRHAADNPPAELPRGWTEEMAKHHFFPSAEAALAELEACVRKYDGALGGRVRCWVNIEGKEPCTLELHVGAQKLAERLGVGTTYHLATSIEEAKVCEGKYGMWPITRIDRAGGIGSNLVIAHGAAVSDEEVSLLARRGAKVAFCPCSSFKLGKGATAIGKYPEMVAAGVTVGLGTDGVSAAGNMNLMRQMLLVAGMFKDARMKPDVFTARQALRAATIDGAKAAMWDHEIGSLEVGKKADFILFDLDHIEWTPFHDPLQALVFSASTASIAQTWVDGQVLFSEGKVHGVDEAQIRRKARELAAAAVKRAGLHEEGVETTTTLYDSGN</sequence>
<keyword evidence="8" id="KW-1185">Reference proteome</keyword>
<evidence type="ECO:0000256" key="2">
    <source>
        <dbReference type="ARBA" id="ARBA00022723"/>
    </source>
</evidence>
<evidence type="ECO:0000256" key="4">
    <source>
        <dbReference type="ARBA" id="ARBA00022833"/>
    </source>
</evidence>
<name>A0ABU8VM70_9BURK</name>
<dbReference type="InterPro" id="IPR011059">
    <property type="entry name" value="Metal-dep_hydrolase_composite"/>
</dbReference>
<dbReference type="InterPro" id="IPR054418">
    <property type="entry name" value="MQNX/HUTI_composite_N"/>
</dbReference>
<dbReference type="InterPro" id="IPR032466">
    <property type="entry name" value="Metal_Hydrolase"/>
</dbReference>
<reference evidence="7 8" key="1">
    <citation type="submission" date="2024-03" db="EMBL/GenBank/DDBJ databases">
        <title>Novel species of the genus Variovorax.</title>
        <authorList>
            <person name="Liu Q."/>
            <person name="Xin Y.-H."/>
        </authorList>
    </citation>
    <scope>NUCLEOTIDE SEQUENCE [LARGE SCALE GENOMIC DNA]</scope>
    <source>
        <strain evidence="7 8">KACC 18899</strain>
    </source>
</reference>
<evidence type="ECO:0000313" key="7">
    <source>
        <dbReference type="EMBL" id="MEJ8814762.1"/>
    </source>
</evidence>
<comment type="caution">
    <text evidence="7">The sequence shown here is derived from an EMBL/GenBank/DDBJ whole genome shotgun (WGS) entry which is preliminary data.</text>
</comment>
<dbReference type="RefSeq" id="WP_340359990.1">
    <property type="nucleotide sequence ID" value="NZ_JBBKZU010000014.1"/>
</dbReference>
<dbReference type="PANTHER" id="PTHR43794:SF11">
    <property type="entry name" value="AMIDOHYDROLASE-RELATED DOMAIN-CONTAINING PROTEIN"/>
    <property type="match status" value="1"/>
</dbReference>
<dbReference type="EMBL" id="JBBKZU010000014">
    <property type="protein sequence ID" value="MEJ8814762.1"/>
    <property type="molecule type" value="Genomic_DNA"/>
</dbReference>
<dbReference type="InterPro" id="IPR006680">
    <property type="entry name" value="Amidohydro-rel"/>
</dbReference>
<dbReference type="InterPro" id="IPR050287">
    <property type="entry name" value="MTA/SAH_deaminase"/>
</dbReference>
<dbReference type="Pfam" id="PF22039">
    <property type="entry name" value="HUTI_composite_bact"/>
    <property type="match status" value="1"/>
</dbReference>
<organism evidence="7 8">
    <name type="scientific">Variovorax ureilyticus</name>
    <dbReference type="NCBI Taxonomy" id="1836198"/>
    <lineage>
        <taxon>Bacteria</taxon>
        <taxon>Pseudomonadati</taxon>
        <taxon>Pseudomonadota</taxon>
        <taxon>Betaproteobacteria</taxon>
        <taxon>Burkholderiales</taxon>
        <taxon>Comamonadaceae</taxon>
        <taxon>Variovorax</taxon>
    </lineage>
</organism>
<feature type="domain" description="Aminodeoxyfutalosine deaminase/Imidazolonepropionase-like composite" evidence="6">
    <location>
        <begin position="55"/>
        <end position="75"/>
    </location>
</feature>
<protein>
    <submittedName>
        <fullName evidence="7">Amidohydrolase family protein</fullName>
    </submittedName>
</protein>
<dbReference type="PANTHER" id="PTHR43794">
    <property type="entry name" value="AMINOHYDROLASE SSNA-RELATED"/>
    <property type="match status" value="1"/>
</dbReference>
<keyword evidence="4" id="KW-0862">Zinc</keyword>
<keyword evidence="3" id="KW-0378">Hydrolase</keyword>
<dbReference type="Proteomes" id="UP001365846">
    <property type="component" value="Unassembled WGS sequence"/>
</dbReference>
<evidence type="ECO:0000256" key="1">
    <source>
        <dbReference type="ARBA" id="ARBA00006745"/>
    </source>
</evidence>
<dbReference type="SUPFAM" id="SSF51556">
    <property type="entry name" value="Metallo-dependent hydrolases"/>
    <property type="match status" value="1"/>
</dbReference>
<gene>
    <name evidence="7" type="ORF">WKW77_27070</name>
</gene>
<dbReference type="Gene3D" id="3.20.20.140">
    <property type="entry name" value="Metal-dependent hydrolases"/>
    <property type="match status" value="1"/>
</dbReference>
<keyword evidence="2" id="KW-0479">Metal-binding</keyword>
<feature type="domain" description="Amidohydrolase-related" evidence="5">
    <location>
        <begin position="91"/>
        <end position="460"/>
    </location>
</feature>
<proteinExistence type="inferred from homology"/>
<evidence type="ECO:0000313" key="8">
    <source>
        <dbReference type="Proteomes" id="UP001365846"/>
    </source>
</evidence>
<dbReference type="Gene3D" id="2.30.40.10">
    <property type="entry name" value="Urease, subunit C, domain 1"/>
    <property type="match status" value="1"/>
</dbReference>
<dbReference type="Pfam" id="PF01979">
    <property type="entry name" value="Amidohydro_1"/>
    <property type="match status" value="1"/>
</dbReference>
<evidence type="ECO:0000259" key="5">
    <source>
        <dbReference type="Pfam" id="PF01979"/>
    </source>
</evidence>